<sequence length="239" mass="26312">MKQVLTLENVTKTFGGIVALSEFEGSVEEGEITGLIGPNGAGKTTLFNVITGVLSPDSGTVRFRGEDVTQDSPHRICRKGIARTFQTPKPIGSLTVEKNLRAAYRFGEPDPAVSEEERYQQTLDLFDLRENEDVRAENLQLIEQKHVDVGRALMSDPALLLLDEIMAGLTPTEKVNMCETIERINSEFDISVLLIEHDLKRIRSISDTIIAMNDGSHLLTGTPTEVLANDGLREAYIGT</sequence>
<accession>A0A5D5AV69</accession>
<dbReference type="AlphaFoldDB" id="A0A5D5AV69"/>
<evidence type="ECO:0000313" key="5">
    <source>
        <dbReference type="EMBL" id="TYT63772.1"/>
    </source>
</evidence>
<dbReference type="SMART" id="SM00382">
    <property type="entry name" value="AAA"/>
    <property type="match status" value="1"/>
</dbReference>
<evidence type="ECO:0000256" key="3">
    <source>
        <dbReference type="ARBA" id="ARBA00022840"/>
    </source>
</evidence>
<gene>
    <name evidence="5" type="ORF">FYC77_00680</name>
</gene>
<dbReference type="InterPro" id="IPR027417">
    <property type="entry name" value="P-loop_NTPase"/>
</dbReference>
<reference evidence="5 6" key="1">
    <citation type="submission" date="2019-08" db="EMBL/GenBank/DDBJ databases">
        <title>Archaea genome.</title>
        <authorList>
            <person name="Kajale S."/>
            <person name="Shouche Y."/>
            <person name="Deshpande N."/>
            <person name="Sharma A."/>
        </authorList>
    </citation>
    <scope>NUCLEOTIDE SEQUENCE [LARGE SCALE GENOMIC DNA]</scope>
    <source>
        <strain evidence="5 6">ESP3B_9</strain>
    </source>
</reference>
<dbReference type="GO" id="GO:0005524">
    <property type="term" value="F:ATP binding"/>
    <property type="evidence" value="ECO:0007669"/>
    <property type="project" value="UniProtKB-KW"/>
</dbReference>
<evidence type="ECO:0000259" key="4">
    <source>
        <dbReference type="PROSITE" id="PS50893"/>
    </source>
</evidence>
<dbReference type="CDD" id="cd03219">
    <property type="entry name" value="ABC_Mj1267_LivG_branched"/>
    <property type="match status" value="1"/>
</dbReference>
<keyword evidence="3 5" id="KW-0067">ATP-binding</keyword>
<dbReference type="PANTHER" id="PTHR45772">
    <property type="entry name" value="CONSERVED COMPONENT OF ABC TRANSPORTER FOR NATURAL AMINO ACIDS-RELATED"/>
    <property type="match status" value="1"/>
</dbReference>
<organism evidence="5 6">
    <name type="scientific">Natrialba swarupiae</name>
    <dbReference type="NCBI Taxonomy" id="2448032"/>
    <lineage>
        <taxon>Archaea</taxon>
        <taxon>Methanobacteriati</taxon>
        <taxon>Methanobacteriota</taxon>
        <taxon>Stenosarchaea group</taxon>
        <taxon>Halobacteria</taxon>
        <taxon>Halobacteriales</taxon>
        <taxon>Natrialbaceae</taxon>
        <taxon>Natrialba</taxon>
    </lineage>
</organism>
<dbReference type="InterPro" id="IPR051120">
    <property type="entry name" value="ABC_AA/LPS_Transport"/>
</dbReference>
<keyword evidence="1" id="KW-0813">Transport</keyword>
<dbReference type="InterPro" id="IPR003593">
    <property type="entry name" value="AAA+_ATPase"/>
</dbReference>
<dbReference type="Gene3D" id="3.40.50.300">
    <property type="entry name" value="P-loop containing nucleotide triphosphate hydrolases"/>
    <property type="match status" value="1"/>
</dbReference>
<comment type="caution">
    <text evidence="5">The sequence shown here is derived from an EMBL/GenBank/DDBJ whole genome shotgun (WGS) entry which is preliminary data.</text>
</comment>
<dbReference type="GO" id="GO:0016887">
    <property type="term" value="F:ATP hydrolysis activity"/>
    <property type="evidence" value="ECO:0007669"/>
    <property type="project" value="InterPro"/>
</dbReference>
<evidence type="ECO:0000256" key="2">
    <source>
        <dbReference type="ARBA" id="ARBA00022741"/>
    </source>
</evidence>
<feature type="domain" description="ABC transporter" evidence="4">
    <location>
        <begin position="5"/>
        <end position="239"/>
    </location>
</feature>
<dbReference type="Pfam" id="PF00005">
    <property type="entry name" value="ABC_tran"/>
    <property type="match status" value="1"/>
</dbReference>
<name>A0A5D5AV69_9EURY</name>
<dbReference type="PROSITE" id="PS50893">
    <property type="entry name" value="ABC_TRANSPORTER_2"/>
    <property type="match status" value="1"/>
</dbReference>
<dbReference type="Proteomes" id="UP000324104">
    <property type="component" value="Unassembled WGS sequence"/>
</dbReference>
<keyword evidence="6" id="KW-1185">Reference proteome</keyword>
<proteinExistence type="predicted"/>
<evidence type="ECO:0000313" key="6">
    <source>
        <dbReference type="Proteomes" id="UP000324104"/>
    </source>
</evidence>
<dbReference type="SUPFAM" id="SSF52540">
    <property type="entry name" value="P-loop containing nucleoside triphosphate hydrolases"/>
    <property type="match status" value="1"/>
</dbReference>
<dbReference type="EMBL" id="VTAW01000001">
    <property type="protein sequence ID" value="TYT63772.1"/>
    <property type="molecule type" value="Genomic_DNA"/>
</dbReference>
<protein>
    <submittedName>
        <fullName evidence="5">ABC transporter ATP-binding protein</fullName>
    </submittedName>
</protein>
<dbReference type="RefSeq" id="WP_149079579.1">
    <property type="nucleotide sequence ID" value="NZ_VTAW01000001.1"/>
</dbReference>
<dbReference type="GO" id="GO:0005886">
    <property type="term" value="C:plasma membrane"/>
    <property type="evidence" value="ECO:0007669"/>
    <property type="project" value="TreeGrafter"/>
</dbReference>
<dbReference type="InterPro" id="IPR003439">
    <property type="entry name" value="ABC_transporter-like_ATP-bd"/>
</dbReference>
<evidence type="ECO:0000256" key="1">
    <source>
        <dbReference type="ARBA" id="ARBA00022448"/>
    </source>
</evidence>
<keyword evidence="2" id="KW-0547">Nucleotide-binding</keyword>